<accession>A0A3R7CD10</accession>
<sequence>MEVDWPIQEGVTRSVFETILEGKEPSFFSFVIDMITEHSQPVIIIDSRTPVSNTDASVPYNHDLSGSLIVKNKNKCGQGRDSVLPYLSHSGVPTLPKLIQSIWMEIDDKNAIDND</sequence>
<reference evidence="1 2" key="2">
    <citation type="journal article" date="2021" name="Genomics">
        <title>High-quality reference genome for Clonorchis sinensis.</title>
        <authorList>
            <person name="Young N.D."/>
            <person name="Stroehlein A.J."/>
            <person name="Kinkar L."/>
            <person name="Wang T."/>
            <person name="Sohn W.M."/>
            <person name="Chang B.C.H."/>
            <person name="Kaur P."/>
            <person name="Weisz D."/>
            <person name="Dudchenko O."/>
            <person name="Aiden E.L."/>
            <person name="Korhonen P.K."/>
            <person name="Gasser R.B."/>
        </authorList>
    </citation>
    <scope>NUCLEOTIDE SEQUENCE [LARGE SCALE GENOMIC DNA]</scope>
    <source>
        <strain evidence="1">Cs-k2</strain>
    </source>
</reference>
<dbReference type="EMBL" id="NIRI02000042">
    <property type="protein sequence ID" value="KAG5449531.1"/>
    <property type="molecule type" value="Genomic_DNA"/>
</dbReference>
<evidence type="ECO:0000313" key="2">
    <source>
        <dbReference type="Proteomes" id="UP000286415"/>
    </source>
</evidence>
<dbReference type="AlphaFoldDB" id="A0A3R7CD10"/>
<name>A0A3R7CD10_CLOSI</name>
<gene>
    <name evidence="1" type="ORF">CSKR_101524</name>
</gene>
<proteinExistence type="predicted"/>
<organism evidence="1 2">
    <name type="scientific">Clonorchis sinensis</name>
    <name type="common">Chinese liver fluke</name>
    <dbReference type="NCBI Taxonomy" id="79923"/>
    <lineage>
        <taxon>Eukaryota</taxon>
        <taxon>Metazoa</taxon>
        <taxon>Spiralia</taxon>
        <taxon>Lophotrochozoa</taxon>
        <taxon>Platyhelminthes</taxon>
        <taxon>Trematoda</taxon>
        <taxon>Digenea</taxon>
        <taxon>Opisthorchiida</taxon>
        <taxon>Opisthorchiata</taxon>
        <taxon>Opisthorchiidae</taxon>
        <taxon>Clonorchis</taxon>
    </lineage>
</organism>
<comment type="caution">
    <text evidence="1">The sequence shown here is derived from an EMBL/GenBank/DDBJ whole genome shotgun (WGS) entry which is preliminary data.</text>
</comment>
<dbReference type="Proteomes" id="UP000286415">
    <property type="component" value="Unassembled WGS sequence"/>
</dbReference>
<keyword evidence="2" id="KW-1185">Reference proteome</keyword>
<reference evidence="1 2" key="1">
    <citation type="journal article" date="2018" name="Biotechnol. Adv.">
        <title>Improved genomic resources and new bioinformatic workflow for the carcinogenic parasite Clonorchis sinensis: Biotechnological implications.</title>
        <authorList>
            <person name="Wang D."/>
            <person name="Korhonen P.K."/>
            <person name="Gasser R.B."/>
            <person name="Young N.D."/>
        </authorList>
    </citation>
    <scope>NUCLEOTIDE SEQUENCE [LARGE SCALE GENOMIC DNA]</scope>
    <source>
        <strain evidence="1">Cs-k2</strain>
    </source>
</reference>
<dbReference type="InParanoid" id="A0A3R7CD10"/>
<protein>
    <submittedName>
        <fullName evidence="1">Uncharacterized protein</fullName>
    </submittedName>
</protein>
<evidence type="ECO:0000313" key="1">
    <source>
        <dbReference type="EMBL" id="KAG5449531.1"/>
    </source>
</evidence>